<gene>
    <name evidence="1" type="ORF">E1301_Tti005281</name>
</gene>
<dbReference type="EMBL" id="SOYY01000003">
    <property type="protein sequence ID" value="KAA0723162.1"/>
    <property type="molecule type" value="Genomic_DNA"/>
</dbReference>
<keyword evidence="2" id="KW-1185">Reference proteome</keyword>
<proteinExistence type="predicted"/>
<comment type="caution">
    <text evidence="1">The sequence shown here is derived from an EMBL/GenBank/DDBJ whole genome shotgun (WGS) entry which is preliminary data.</text>
</comment>
<sequence>MVRLSFLVFHVKCYKTGRPRCLRVCNRRKCAQSEFEFLLEQTHLGGSTNSSGSSSPAGGRPQSNCSVLKCLNPCPFGSVWEDSQHGTISIILRQKEVLQREMDELLGSSAGPL</sequence>
<reference evidence="1 2" key="1">
    <citation type="journal article" date="2019" name="Mol. Ecol. Resour.">
        <title>Chromosome-level genome assembly of Triplophysa tibetana, a fish adapted to the harsh high-altitude environment of the Tibetan Plateau.</title>
        <authorList>
            <person name="Yang X."/>
            <person name="Liu H."/>
            <person name="Ma Z."/>
            <person name="Zou Y."/>
            <person name="Zou M."/>
            <person name="Mao Y."/>
            <person name="Li X."/>
            <person name="Wang H."/>
            <person name="Chen T."/>
            <person name="Wang W."/>
            <person name="Yang R."/>
        </authorList>
    </citation>
    <scope>NUCLEOTIDE SEQUENCE [LARGE SCALE GENOMIC DNA]</scope>
    <source>
        <strain evidence="1">TTIB1903HZAU</strain>
        <tissue evidence="1">Muscle</tissue>
    </source>
</reference>
<protein>
    <submittedName>
        <fullName evidence="1">Uncharacterized protein</fullName>
    </submittedName>
</protein>
<name>A0A5A9PNL8_9TELE</name>
<organism evidence="1 2">
    <name type="scientific">Triplophysa tibetana</name>
    <dbReference type="NCBI Taxonomy" id="1572043"/>
    <lineage>
        <taxon>Eukaryota</taxon>
        <taxon>Metazoa</taxon>
        <taxon>Chordata</taxon>
        <taxon>Craniata</taxon>
        <taxon>Vertebrata</taxon>
        <taxon>Euteleostomi</taxon>
        <taxon>Actinopterygii</taxon>
        <taxon>Neopterygii</taxon>
        <taxon>Teleostei</taxon>
        <taxon>Ostariophysi</taxon>
        <taxon>Cypriniformes</taxon>
        <taxon>Nemacheilidae</taxon>
        <taxon>Triplophysa</taxon>
    </lineage>
</organism>
<evidence type="ECO:0000313" key="1">
    <source>
        <dbReference type="EMBL" id="KAA0723162.1"/>
    </source>
</evidence>
<accession>A0A5A9PNL8</accession>
<evidence type="ECO:0000313" key="2">
    <source>
        <dbReference type="Proteomes" id="UP000324632"/>
    </source>
</evidence>
<dbReference type="AlphaFoldDB" id="A0A5A9PNL8"/>
<dbReference type="Proteomes" id="UP000324632">
    <property type="component" value="Chromosome 3"/>
</dbReference>